<accession>A0A3G1Z2W3</accession>
<dbReference type="Proteomes" id="UP000288904">
    <property type="component" value="Genome"/>
</dbReference>
<dbReference type="RefSeq" id="YP_009551583.1">
    <property type="nucleotide sequence ID" value="NC_040448.1"/>
</dbReference>
<evidence type="ECO:0000313" key="2">
    <source>
        <dbReference type="Proteomes" id="UP000288904"/>
    </source>
</evidence>
<proteinExistence type="predicted"/>
<keyword evidence="2" id="KW-1185">Reference proteome</keyword>
<sequence length="195" mass="23208">MDLIEVDNLYDLIEYCKAKGLNSSCLVPMVLHNTGIHVDINNNDFRLDHMDWKLEEPDPNIEINLNLVFEDIRETISMAEDEAWYQPDEICYGIRDLDQLVLWCQKERTFFPELLSLVFDSMPIYISFMEPLVFLDVDEPVSIPLYHSFAEMIDQVIQDIQMEIECKIYHDDYDSYFYLLDSDDARWEGEDYLYD</sequence>
<protein>
    <submittedName>
        <fullName evidence="1">Uncharacterized protein</fullName>
    </submittedName>
</protein>
<dbReference type="EMBL" id="MH817471">
    <property type="protein sequence ID" value="AYL40769.1"/>
    <property type="molecule type" value="Genomic_RNA"/>
</dbReference>
<dbReference type="GeneID" id="41704333"/>
<reference evidence="1" key="1">
    <citation type="journal article" date="2018" name="Arch. Virol.">
        <title>Characterization of the first tenuivirus naturally infecting dicotyledonous plants.</title>
        <authorList>
            <person name="Lecoq H."/>
            <person name="Wipf-Scheibel C."/>
            <person name="Verdin E."/>
            <person name="Desbiez C."/>
        </authorList>
    </citation>
    <scope>NUCLEOTIDE SEQUENCE [LARGE SCALE GENOMIC DNA]</scope>
    <source>
        <strain evidence="1">E11-018</strain>
    </source>
</reference>
<name>A0A3G1Z2W3_9VIRU</name>
<organism evidence="1 2">
    <name type="scientific">Melon chlorotic spot virus</name>
    <dbReference type="NCBI Taxonomy" id="2479459"/>
    <lineage>
        <taxon>Viruses</taxon>
        <taxon>Riboviria</taxon>
        <taxon>Orthornavirae</taxon>
        <taxon>Negarnaviricota</taxon>
        <taxon>Polyploviricotina</taxon>
        <taxon>Bunyaviricetes</taxon>
        <taxon>Hareavirales</taxon>
        <taxon>Phenuiviridae</taxon>
        <taxon>Mechlorovirus</taxon>
        <taxon>Mechlorovirus cucumeris</taxon>
    </lineage>
</organism>
<dbReference type="KEGG" id="vg:41704333"/>
<evidence type="ECO:0000313" key="1">
    <source>
        <dbReference type="EMBL" id="AYL40769.1"/>
    </source>
</evidence>